<evidence type="ECO:0000259" key="1">
    <source>
        <dbReference type="PROSITE" id="PS51704"/>
    </source>
</evidence>
<dbReference type="Gene3D" id="3.20.20.190">
    <property type="entry name" value="Phosphatidylinositol (PI) phosphodiesterase"/>
    <property type="match status" value="1"/>
</dbReference>
<dbReference type="GO" id="GO:0008081">
    <property type="term" value="F:phosphoric diester hydrolase activity"/>
    <property type="evidence" value="ECO:0007669"/>
    <property type="project" value="InterPro"/>
</dbReference>
<dbReference type="PANTHER" id="PTHR43805:SF1">
    <property type="entry name" value="GP-PDE DOMAIN-CONTAINING PROTEIN"/>
    <property type="match status" value="1"/>
</dbReference>
<sequence length="260" mass="27954">MSAYLDGPGPIALAHRGGGLEVPENSRAAVEHTVSLGLGYLETDVHATSDGVVVLSHDPTVDRVTDGTGAVREMTWDRLSRLRDRSGERLLRLDELLADFPGLRVNIDAKDDAVVEPLAETVRRTAAWDRVCLASFSDARLARLRAALGPRVATSLGRRDIVRLAAASRLPGPAQRRALRGLPGPADGAVCTQVPVSHRGVPVVTPRFVGAAHRHGLAVHVWTIDEPAQMHALLDLGVDGLVSDRPRVLRDVLTARGPWH</sequence>
<protein>
    <submittedName>
        <fullName evidence="2">Glycerophosphoryl diester phosphodiesterase</fullName>
    </submittedName>
</protein>
<proteinExistence type="predicted"/>
<keyword evidence="3" id="KW-1185">Reference proteome</keyword>
<gene>
    <name evidence="2" type="ORF">ATJ97_3216</name>
</gene>
<dbReference type="RefSeq" id="WP_211287263.1">
    <property type="nucleotide sequence ID" value="NZ_PDJI01000004.1"/>
</dbReference>
<dbReference type="PANTHER" id="PTHR43805">
    <property type="entry name" value="GLYCEROPHOSPHORYL DIESTER PHOSPHODIESTERASE"/>
    <property type="match status" value="1"/>
</dbReference>
<dbReference type="Proteomes" id="UP000222106">
    <property type="component" value="Unassembled WGS sequence"/>
</dbReference>
<reference evidence="2 3" key="1">
    <citation type="submission" date="2017-10" db="EMBL/GenBank/DDBJ databases">
        <title>Sequencing the genomes of 1000 actinobacteria strains.</title>
        <authorList>
            <person name="Klenk H.-P."/>
        </authorList>
    </citation>
    <scope>NUCLEOTIDE SEQUENCE [LARGE SCALE GENOMIC DNA]</scope>
    <source>
        <strain evidence="2 3">DSM 21838</strain>
    </source>
</reference>
<name>A0A2A9ENY8_9MICO</name>
<dbReference type="AlphaFoldDB" id="A0A2A9ENY8"/>
<evidence type="ECO:0000313" key="3">
    <source>
        <dbReference type="Proteomes" id="UP000222106"/>
    </source>
</evidence>
<dbReference type="CDD" id="cd08561">
    <property type="entry name" value="GDPD_cytoplasmic_ScUgpQ2_like"/>
    <property type="match status" value="1"/>
</dbReference>
<dbReference type="Pfam" id="PF03009">
    <property type="entry name" value="GDPD"/>
    <property type="match status" value="1"/>
</dbReference>
<evidence type="ECO:0000313" key="2">
    <source>
        <dbReference type="EMBL" id="PFG40684.1"/>
    </source>
</evidence>
<dbReference type="PROSITE" id="PS51704">
    <property type="entry name" value="GP_PDE"/>
    <property type="match status" value="1"/>
</dbReference>
<accession>A0A2A9ENY8</accession>
<feature type="domain" description="GP-PDE" evidence="1">
    <location>
        <begin position="10"/>
        <end position="253"/>
    </location>
</feature>
<dbReference type="SUPFAM" id="SSF51695">
    <property type="entry name" value="PLC-like phosphodiesterases"/>
    <property type="match status" value="1"/>
</dbReference>
<comment type="caution">
    <text evidence="2">The sequence shown here is derived from an EMBL/GenBank/DDBJ whole genome shotgun (WGS) entry which is preliminary data.</text>
</comment>
<dbReference type="InterPro" id="IPR017946">
    <property type="entry name" value="PLC-like_Pdiesterase_TIM-brl"/>
</dbReference>
<dbReference type="InterPro" id="IPR030395">
    <property type="entry name" value="GP_PDE_dom"/>
</dbReference>
<dbReference type="EMBL" id="PDJI01000004">
    <property type="protein sequence ID" value="PFG40684.1"/>
    <property type="molecule type" value="Genomic_DNA"/>
</dbReference>
<organism evidence="2 3">
    <name type="scientific">Georgenia soli</name>
    <dbReference type="NCBI Taxonomy" id="638953"/>
    <lineage>
        <taxon>Bacteria</taxon>
        <taxon>Bacillati</taxon>
        <taxon>Actinomycetota</taxon>
        <taxon>Actinomycetes</taxon>
        <taxon>Micrococcales</taxon>
        <taxon>Bogoriellaceae</taxon>
        <taxon>Georgenia</taxon>
    </lineage>
</organism>
<dbReference type="GO" id="GO:0006629">
    <property type="term" value="P:lipid metabolic process"/>
    <property type="evidence" value="ECO:0007669"/>
    <property type="project" value="InterPro"/>
</dbReference>